<accession>A0ABX0J6D2</accession>
<feature type="signal peptide" evidence="2">
    <location>
        <begin position="1"/>
        <end position="24"/>
    </location>
</feature>
<dbReference type="Pfam" id="PF00395">
    <property type="entry name" value="SLH"/>
    <property type="match status" value="1"/>
</dbReference>
<evidence type="ECO:0000256" key="1">
    <source>
        <dbReference type="SAM" id="MobiDB-lite"/>
    </source>
</evidence>
<feature type="domain" description="SLH" evidence="3">
    <location>
        <begin position="19"/>
        <end position="82"/>
    </location>
</feature>
<dbReference type="EMBL" id="JAAOIW010000002">
    <property type="protein sequence ID" value="NHN29355.1"/>
    <property type="molecule type" value="Genomic_DNA"/>
</dbReference>
<dbReference type="PROSITE" id="PS51272">
    <property type="entry name" value="SLH"/>
    <property type="match status" value="2"/>
</dbReference>
<evidence type="ECO:0000313" key="4">
    <source>
        <dbReference type="EMBL" id="NHN29355.1"/>
    </source>
</evidence>
<organism evidence="4 5">
    <name type="scientific">Paenibacillus agricola</name>
    <dbReference type="NCBI Taxonomy" id="2716264"/>
    <lineage>
        <taxon>Bacteria</taxon>
        <taxon>Bacillati</taxon>
        <taxon>Bacillota</taxon>
        <taxon>Bacilli</taxon>
        <taxon>Bacillales</taxon>
        <taxon>Paenibacillaceae</taxon>
        <taxon>Paenibacillus</taxon>
    </lineage>
</organism>
<evidence type="ECO:0000313" key="5">
    <source>
        <dbReference type="Proteomes" id="UP001165962"/>
    </source>
</evidence>
<name>A0ABX0J6D2_9BACL</name>
<proteinExistence type="predicted"/>
<sequence>MKKMTSMVSAVVLLCTVSAGSVFAFTDLNATEKEPIMLLKDKGIVAGIDSEHFAPRSPISYAQSISLIVKAMDLNLSAISFTKQPQASDYFTNVANDAWYAEAFVNAKANGLDIAKDVDPNATITREQYANLLVTALELKGTFPMVKMAVLFADDDQFSPGLQGTFQRLHLYRILPLDESRMAYPKREMTRGEAAVWVSNTVKFLESRSTLGQPQVQPPRESQGEAAVTVEAVNADVNKVTLTHSLPHPGYGFAITGVRFGVDGTAVVEFKISEPKPGMMYPQVITEGKAETYISSKYKVVAEQASSVGSSEPTVSTPAVSSPTILP</sequence>
<feature type="chain" id="PRO_5045224381" evidence="2">
    <location>
        <begin position="25"/>
        <end position="327"/>
    </location>
</feature>
<feature type="domain" description="SLH" evidence="3">
    <location>
        <begin position="87"/>
        <end position="147"/>
    </location>
</feature>
<reference evidence="4" key="1">
    <citation type="submission" date="2020-03" db="EMBL/GenBank/DDBJ databases">
        <title>Draft sequencing of Paenibacilllus sp. S3N08.</title>
        <authorList>
            <person name="Kim D.-U."/>
        </authorList>
    </citation>
    <scope>NUCLEOTIDE SEQUENCE</scope>
    <source>
        <strain evidence="4">S3N08</strain>
    </source>
</reference>
<protein>
    <submittedName>
        <fullName evidence="4">S-layer homology domain-containing protein</fullName>
    </submittedName>
</protein>
<keyword evidence="5" id="KW-1185">Reference proteome</keyword>
<keyword evidence="2" id="KW-0732">Signal</keyword>
<evidence type="ECO:0000259" key="3">
    <source>
        <dbReference type="PROSITE" id="PS51272"/>
    </source>
</evidence>
<dbReference type="InterPro" id="IPR001119">
    <property type="entry name" value="SLH_dom"/>
</dbReference>
<feature type="region of interest" description="Disordered" evidence="1">
    <location>
        <begin position="305"/>
        <end position="327"/>
    </location>
</feature>
<dbReference type="Proteomes" id="UP001165962">
    <property type="component" value="Unassembled WGS sequence"/>
</dbReference>
<evidence type="ECO:0000256" key="2">
    <source>
        <dbReference type="SAM" id="SignalP"/>
    </source>
</evidence>
<comment type="caution">
    <text evidence="4">The sequence shown here is derived from an EMBL/GenBank/DDBJ whole genome shotgun (WGS) entry which is preliminary data.</text>
</comment>
<gene>
    <name evidence="4" type="ORF">G9U52_05870</name>
</gene>